<evidence type="ECO:0000256" key="6">
    <source>
        <dbReference type="ARBA" id="ARBA00022840"/>
    </source>
</evidence>
<dbReference type="Proteomes" id="UP000031549">
    <property type="component" value="Unassembled WGS sequence"/>
</dbReference>
<keyword evidence="6" id="KW-0067">ATP-binding</keyword>
<keyword evidence="7" id="KW-1133">Transmembrane helix</keyword>
<evidence type="ECO:0000313" key="13">
    <source>
        <dbReference type="EMBL" id="NEU75228.1"/>
    </source>
</evidence>
<dbReference type="EMBL" id="JTCM02000062">
    <property type="protein sequence ID" value="NEU75228.1"/>
    <property type="molecule type" value="Genomic_DNA"/>
</dbReference>
<comment type="caution">
    <text evidence="13">The sequence shown here is derived from an EMBL/GenBank/DDBJ whole genome shotgun (WGS) entry which is preliminary data.</text>
</comment>
<evidence type="ECO:0000256" key="1">
    <source>
        <dbReference type="ARBA" id="ARBA00004167"/>
    </source>
</evidence>
<evidence type="ECO:0000256" key="11">
    <source>
        <dbReference type="ARBA" id="ARBA00067503"/>
    </source>
</evidence>
<dbReference type="InterPro" id="IPR000594">
    <property type="entry name" value="ThiF_NAD_FAD-bd"/>
</dbReference>
<dbReference type="Gene3D" id="3.40.50.720">
    <property type="entry name" value="NAD(P)-binding Rossmann-like Domain"/>
    <property type="match status" value="1"/>
</dbReference>
<keyword evidence="4 13" id="KW-0548">Nucleotidyltransferase</keyword>
<dbReference type="RefSeq" id="WP_039753217.1">
    <property type="nucleotide sequence ID" value="NZ_JTCM02000062.1"/>
</dbReference>
<dbReference type="SUPFAM" id="SSF69572">
    <property type="entry name" value="Activating enzymes of the ubiquitin-like proteins"/>
    <property type="match status" value="1"/>
</dbReference>
<dbReference type="GO" id="GO:0016020">
    <property type="term" value="C:membrane"/>
    <property type="evidence" value="ECO:0007669"/>
    <property type="project" value="UniProtKB-SubCell"/>
</dbReference>
<dbReference type="CDD" id="cd00757">
    <property type="entry name" value="ThiF_MoeB_HesA_family"/>
    <property type="match status" value="1"/>
</dbReference>
<dbReference type="NCBIfam" id="NF004281">
    <property type="entry name" value="PRK05690.1"/>
    <property type="match status" value="1"/>
</dbReference>
<keyword evidence="14" id="KW-1185">Reference proteome</keyword>
<protein>
    <recommendedName>
        <fullName evidence="11">Probable adenylyltransferase/sulfurtransferase MoeZ</fullName>
    </recommendedName>
</protein>
<reference evidence="13 14" key="1">
    <citation type="journal article" date="2015" name="Genome Announc.">
        <title>Draft Genome Sequence of Cyanobacterium Hassallia byssoidea Strain VB512170, Isolated from Monuments in India.</title>
        <authorList>
            <person name="Singh D."/>
            <person name="Chandrababunaidu M.M."/>
            <person name="Panda A."/>
            <person name="Sen D."/>
            <person name="Bhattacharyya S."/>
            <person name="Adhikary S.P."/>
            <person name="Tripathy S."/>
        </authorList>
    </citation>
    <scope>NUCLEOTIDE SEQUENCE [LARGE SCALE GENOMIC DNA]</scope>
    <source>
        <strain evidence="13 14">VB512170</strain>
    </source>
</reference>
<evidence type="ECO:0000256" key="5">
    <source>
        <dbReference type="ARBA" id="ARBA00022741"/>
    </source>
</evidence>
<keyword evidence="8" id="KW-0472">Membrane</keyword>
<dbReference type="InterPro" id="IPR045886">
    <property type="entry name" value="ThiF/MoeB/HesA"/>
</dbReference>
<dbReference type="Gene3D" id="3.40.250.10">
    <property type="entry name" value="Rhodanese-like domain"/>
    <property type="match status" value="1"/>
</dbReference>
<keyword evidence="3" id="KW-0812">Transmembrane</keyword>
<evidence type="ECO:0000256" key="2">
    <source>
        <dbReference type="ARBA" id="ARBA00022679"/>
    </source>
</evidence>
<evidence type="ECO:0000256" key="4">
    <source>
        <dbReference type="ARBA" id="ARBA00022695"/>
    </source>
</evidence>
<dbReference type="GO" id="GO:0008146">
    <property type="term" value="F:sulfotransferase activity"/>
    <property type="evidence" value="ECO:0007669"/>
    <property type="project" value="TreeGrafter"/>
</dbReference>
<evidence type="ECO:0000256" key="8">
    <source>
        <dbReference type="ARBA" id="ARBA00023136"/>
    </source>
</evidence>
<evidence type="ECO:0000256" key="10">
    <source>
        <dbReference type="ARBA" id="ARBA00060757"/>
    </source>
</evidence>
<dbReference type="NCBIfam" id="NF005646">
    <property type="entry name" value="PRK07411.1"/>
    <property type="match status" value="1"/>
</dbReference>
<feature type="domain" description="Rhodanese" evidence="12">
    <location>
        <begin position="296"/>
        <end position="388"/>
    </location>
</feature>
<evidence type="ECO:0000259" key="12">
    <source>
        <dbReference type="PROSITE" id="PS50206"/>
    </source>
</evidence>
<comment type="subcellular location">
    <subcellularLocation>
        <location evidence="1">Membrane</location>
        <topology evidence="1">Single-pass membrane protein</topology>
    </subcellularLocation>
</comment>
<gene>
    <name evidence="13" type="primary">moeB</name>
    <name evidence="13" type="ORF">PI95_022370</name>
</gene>
<evidence type="ECO:0000313" key="14">
    <source>
        <dbReference type="Proteomes" id="UP000031549"/>
    </source>
</evidence>
<evidence type="ECO:0000256" key="3">
    <source>
        <dbReference type="ARBA" id="ARBA00022692"/>
    </source>
</evidence>
<dbReference type="Pfam" id="PF00899">
    <property type="entry name" value="ThiF"/>
    <property type="match status" value="1"/>
</dbReference>
<dbReference type="FunFam" id="3.40.50.720:FF:000033">
    <property type="entry name" value="Adenylyltransferase and sulfurtransferase MOCS3"/>
    <property type="match status" value="1"/>
</dbReference>
<dbReference type="PANTHER" id="PTHR10953">
    <property type="entry name" value="UBIQUITIN-ACTIVATING ENZYME E1"/>
    <property type="match status" value="1"/>
</dbReference>
<evidence type="ECO:0000256" key="7">
    <source>
        <dbReference type="ARBA" id="ARBA00022989"/>
    </source>
</evidence>
<dbReference type="AlphaFoldDB" id="A0A846HE35"/>
<sequence length="390" mass="42951">MLNPNLDEIQLTKDDYERYSRHLILPEVGLEGQKRLKAASVLCIGTGGLGAPLLLYLAAAGIGRIGIVDFDIVDTSNLQRQVIHGTSWVGKPKIESAKNRIHEINPHCQVDLYETRLSSENALDIIKPYDIVVDGTDNFPTRYLVNDACVLLDKPNVYGSIFRFEGQATVFNYEGGPNYRDLYPEPPPPGMVPSCAEGGVLGILPGIIGLIQATETIKIILGKGETLSGRLMLYDALNMKFRELKLRPNPVRPVIEKLIDYEQFCGIPQAKAEEEKQQMEIQEMTVQELKQLLDSGADDFVLLDVRNPHEYEIAKIEGSVLVPLPDIENGEGVTKVKELLNGHRLIAHCKMGGRSAKALGILKEAGIEGTNVKGGITAWSKEVDPSVPTY</sequence>
<evidence type="ECO:0000256" key="9">
    <source>
        <dbReference type="ARBA" id="ARBA00023268"/>
    </source>
</evidence>
<dbReference type="GO" id="GO:0005829">
    <property type="term" value="C:cytosol"/>
    <property type="evidence" value="ECO:0007669"/>
    <property type="project" value="TreeGrafter"/>
</dbReference>
<dbReference type="GO" id="GO:0016779">
    <property type="term" value="F:nucleotidyltransferase activity"/>
    <property type="evidence" value="ECO:0007669"/>
    <property type="project" value="UniProtKB-KW"/>
</dbReference>
<proteinExistence type="inferred from homology"/>
<accession>A0A846HE35</accession>
<comment type="similarity">
    <text evidence="10">In the N-terminal section; belongs to the HesA/MoeB/ThiF family.</text>
</comment>
<keyword evidence="2 13" id="KW-0808">Transferase</keyword>
<dbReference type="InterPro" id="IPR001763">
    <property type="entry name" value="Rhodanese-like_dom"/>
</dbReference>
<dbReference type="PROSITE" id="PS50206">
    <property type="entry name" value="RHODANESE_3"/>
    <property type="match status" value="1"/>
</dbReference>
<organism evidence="13 14">
    <name type="scientific">Hassallia byssoidea VB512170</name>
    <dbReference type="NCBI Taxonomy" id="1304833"/>
    <lineage>
        <taxon>Bacteria</taxon>
        <taxon>Bacillati</taxon>
        <taxon>Cyanobacteriota</taxon>
        <taxon>Cyanophyceae</taxon>
        <taxon>Nostocales</taxon>
        <taxon>Tolypothrichaceae</taxon>
        <taxon>Hassallia</taxon>
    </lineage>
</organism>
<dbReference type="PANTHER" id="PTHR10953:SF102">
    <property type="entry name" value="ADENYLYLTRANSFERASE AND SULFURTRANSFERASE MOCS3"/>
    <property type="match status" value="1"/>
</dbReference>
<keyword evidence="5" id="KW-0547">Nucleotide-binding</keyword>
<keyword evidence="9" id="KW-0511">Multifunctional enzyme</keyword>
<dbReference type="SMART" id="SM00450">
    <property type="entry name" value="RHOD"/>
    <property type="match status" value="1"/>
</dbReference>
<dbReference type="InterPro" id="IPR036873">
    <property type="entry name" value="Rhodanese-like_dom_sf"/>
</dbReference>
<dbReference type="Pfam" id="PF00581">
    <property type="entry name" value="Rhodanese"/>
    <property type="match status" value="1"/>
</dbReference>
<dbReference type="GO" id="GO:0005524">
    <property type="term" value="F:ATP binding"/>
    <property type="evidence" value="ECO:0007669"/>
    <property type="project" value="UniProtKB-KW"/>
</dbReference>
<dbReference type="InterPro" id="IPR035985">
    <property type="entry name" value="Ubiquitin-activating_enz"/>
</dbReference>
<dbReference type="GO" id="GO:0008641">
    <property type="term" value="F:ubiquitin-like modifier activating enzyme activity"/>
    <property type="evidence" value="ECO:0007669"/>
    <property type="project" value="InterPro"/>
</dbReference>
<name>A0A846HE35_9CYAN</name>
<dbReference type="FunFam" id="3.40.250.10:FF:000025">
    <property type="entry name" value="Molybdopterin biosynthesis MoeZ"/>
    <property type="match status" value="1"/>
</dbReference>
<dbReference type="CDD" id="cd00158">
    <property type="entry name" value="RHOD"/>
    <property type="match status" value="1"/>
</dbReference>
<dbReference type="GO" id="GO:0004792">
    <property type="term" value="F:thiosulfate-cyanide sulfurtransferase activity"/>
    <property type="evidence" value="ECO:0007669"/>
    <property type="project" value="TreeGrafter"/>
</dbReference>